<reference evidence="11" key="1">
    <citation type="journal article" date="2019" name="Int. J. Syst. Evol. Microbiol.">
        <title>The Global Catalogue of Microorganisms (GCM) 10K type strain sequencing project: providing services to taxonomists for standard genome sequencing and annotation.</title>
        <authorList>
            <consortium name="The Broad Institute Genomics Platform"/>
            <consortium name="The Broad Institute Genome Sequencing Center for Infectious Disease"/>
            <person name="Wu L."/>
            <person name="Ma J."/>
        </authorList>
    </citation>
    <scope>NUCLEOTIDE SEQUENCE [LARGE SCALE GENOMIC DNA]</scope>
    <source>
        <strain evidence="11">JCM 9371</strain>
    </source>
</reference>
<dbReference type="InterPro" id="IPR036318">
    <property type="entry name" value="FAD-bd_PCMH-like_sf"/>
</dbReference>
<keyword evidence="3" id="KW-0479">Metal-binding</keyword>
<evidence type="ECO:0000313" key="10">
    <source>
        <dbReference type="EMBL" id="MFD0684347.1"/>
    </source>
</evidence>
<evidence type="ECO:0000256" key="2">
    <source>
        <dbReference type="ARBA" id="ARBA00022630"/>
    </source>
</evidence>
<sequence>MVDHARRLDAALPGMFRTGLTARTAYSSDASIYRKVPVAVAEPRSAEDVARILEVAGEEGLPVTMRGGGTSIAGNSIGAGIVVDTSRHMDRIRSIDPVARTAVVEPGVVLDDLRAAAAPHGLTFGPDPSSHSRCTLGGMIGNNACGSHSVAWGITSANVEGLRLLLPGGRELAARAGTSGDAVVNAELARLRDAHLAPLRTELGRFSRQVSGYGLHHLLPENGFDVAKALVGAEGTCGVVTEATVRLVPVPKARALAVLGFPDVFVAAEVAPFAARAGALTVEGMASDLLTALRSQPGRADAGADLPPGGGWLYCEVGGDTVAEARGAAHALAEIVRERVPGTASVVVADPARTRALWWIREAGAGIVTRLPDGGEAWAGWEDSAVPPARLAGYLRELYGLMREHGLRGVPYGHFGEGCLHLRLDFGLDEPRGVAGYRAFVEDAARLVVSHGGTVSGEHGDGRARSELLAAMYSPELLRAFAAFKAVFDPERRLNPGVIVDPAPLDADLRPGPGRDALLRSDGGAQPATPGRDAFLRSDGGARPATPGRDALLHSDGGARRATPGRHALLRSDGRARPATPGRDALPVTAVHALTRDGGSFAAAVHRCVGVGACRNLDTGSMCPSFKVTRDEVHSTRGRARVLAEMLRGESIPDGWRSREAAEALDLCLSCKACASDCPVNVDMATYKAEFLYRHYAGRRRPMAHYSMGWLPLWSRLVTAVPGTSRLVNAALARRPVAAAVKRAAGVEPRRAMVRFAEQTLRGWFRTAHGGPKAAGPAGTVVLWPDTFTEHHEPEAGRAAVEVLEALGYRVLIPPGRVCCGLTWHSTGQLGVTRRVLEHTLGVLAPALDAGLPVVGLEPSCTVMLRDEAPELLPDDPRAKRLADATVTLAELVDRHDGAWPFERLDSAAVAQVHCHQEAKGSYAPDLAVLRRLGVDTDVVGAGCCGLAGNFGFEPGHWDVSQACAERELYPKVRAADGAMVLADGFSCRTQVAQGTGRRALHLAEVLRKALPKA</sequence>
<dbReference type="InterPro" id="IPR004113">
    <property type="entry name" value="FAD-bd_oxidored_4_C"/>
</dbReference>
<gene>
    <name evidence="10" type="ORF">ACFQZM_07570</name>
</gene>
<evidence type="ECO:0000256" key="3">
    <source>
        <dbReference type="ARBA" id="ARBA00022723"/>
    </source>
</evidence>
<dbReference type="InterPro" id="IPR017900">
    <property type="entry name" value="4Fe4S_Fe_S_CS"/>
</dbReference>
<dbReference type="Pfam" id="PF02754">
    <property type="entry name" value="CCG"/>
    <property type="match status" value="1"/>
</dbReference>
<dbReference type="RefSeq" id="WP_207399630.1">
    <property type="nucleotide sequence ID" value="NZ_CAACUY010000020.1"/>
</dbReference>
<feature type="domain" description="FAD-binding PCMH-type" evidence="9">
    <location>
        <begin position="33"/>
        <end position="250"/>
    </location>
</feature>
<dbReference type="SUPFAM" id="SSF46548">
    <property type="entry name" value="alpha-helical ferredoxin"/>
    <property type="match status" value="1"/>
</dbReference>
<organism evidence="10 11">
    <name type="scientific">Actinomadura fibrosa</name>
    <dbReference type="NCBI Taxonomy" id="111802"/>
    <lineage>
        <taxon>Bacteria</taxon>
        <taxon>Bacillati</taxon>
        <taxon>Actinomycetota</taxon>
        <taxon>Actinomycetes</taxon>
        <taxon>Streptosporangiales</taxon>
        <taxon>Thermomonosporaceae</taxon>
        <taxon>Actinomadura</taxon>
    </lineage>
</organism>
<dbReference type="InterPro" id="IPR006094">
    <property type="entry name" value="Oxid_FAD_bind_N"/>
</dbReference>
<dbReference type="Pfam" id="PF13183">
    <property type="entry name" value="Fer4_8"/>
    <property type="match status" value="1"/>
</dbReference>
<evidence type="ECO:0000313" key="11">
    <source>
        <dbReference type="Proteomes" id="UP001597063"/>
    </source>
</evidence>
<keyword evidence="11" id="KW-1185">Reference proteome</keyword>
<keyword evidence="7" id="KW-0411">Iron-sulfur</keyword>
<evidence type="ECO:0000256" key="5">
    <source>
        <dbReference type="ARBA" id="ARBA00023002"/>
    </source>
</evidence>
<evidence type="ECO:0000256" key="1">
    <source>
        <dbReference type="ARBA" id="ARBA00001974"/>
    </source>
</evidence>
<dbReference type="PANTHER" id="PTHR11748">
    <property type="entry name" value="D-LACTATE DEHYDROGENASE"/>
    <property type="match status" value="1"/>
</dbReference>
<comment type="cofactor">
    <cofactor evidence="1">
        <name>FAD</name>
        <dbReference type="ChEBI" id="CHEBI:57692"/>
    </cofactor>
</comment>
<dbReference type="SUPFAM" id="SSF55103">
    <property type="entry name" value="FAD-linked oxidases, C-terminal domain"/>
    <property type="match status" value="1"/>
</dbReference>
<protein>
    <submittedName>
        <fullName evidence="10">FAD-binding and (Fe-S)-binding domain-containing protein</fullName>
    </submittedName>
</protein>
<name>A0ABW2XD03_9ACTN</name>
<dbReference type="Proteomes" id="UP001597063">
    <property type="component" value="Unassembled WGS sequence"/>
</dbReference>
<comment type="caution">
    <text evidence="10">The sequence shown here is derived from an EMBL/GenBank/DDBJ whole genome shotgun (WGS) entry which is preliminary data.</text>
</comment>
<dbReference type="Gene3D" id="3.30.465.10">
    <property type="match status" value="1"/>
</dbReference>
<keyword evidence="4" id="KW-0274">FAD</keyword>
<dbReference type="PROSITE" id="PS00198">
    <property type="entry name" value="4FE4S_FER_1"/>
    <property type="match status" value="1"/>
</dbReference>
<dbReference type="InterPro" id="IPR016164">
    <property type="entry name" value="FAD-linked_Oxase-like_C"/>
</dbReference>
<proteinExistence type="predicted"/>
<keyword evidence="5" id="KW-0560">Oxidoreductase</keyword>
<dbReference type="Pfam" id="PF01565">
    <property type="entry name" value="FAD_binding_4"/>
    <property type="match status" value="1"/>
</dbReference>
<dbReference type="InterPro" id="IPR004017">
    <property type="entry name" value="Cys_rich_dom"/>
</dbReference>
<dbReference type="InterPro" id="IPR016166">
    <property type="entry name" value="FAD-bd_PCMH"/>
</dbReference>
<dbReference type="Gene3D" id="3.30.70.2740">
    <property type="match status" value="1"/>
</dbReference>
<dbReference type="InterPro" id="IPR016169">
    <property type="entry name" value="FAD-bd_PCMH_sub2"/>
</dbReference>
<feature type="region of interest" description="Disordered" evidence="8">
    <location>
        <begin position="505"/>
        <end position="567"/>
    </location>
</feature>
<dbReference type="PANTHER" id="PTHR11748:SF119">
    <property type="entry name" value="D-2-HYDROXYGLUTARATE DEHYDROGENASE"/>
    <property type="match status" value="1"/>
</dbReference>
<keyword evidence="6" id="KW-0408">Iron</keyword>
<evidence type="ECO:0000256" key="8">
    <source>
        <dbReference type="SAM" id="MobiDB-lite"/>
    </source>
</evidence>
<accession>A0ABW2XD03</accession>
<evidence type="ECO:0000256" key="7">
    <source>
        <dbReference type="ARBA" id="ARBA00023014"/>
    </source>
</evidence>
<evidence type="ECO:0000256" key="4">
    <source>
        <dbReference type="ARBA" id="ARBA00022827"/>
    </source>
</evidence>
<dbReference type="Pfam" id="PF02913">
    <property type="entry name" value="FAD-oxidase_C"/>
    <property type="match status" value="1"/>
</dbReference>
<dbReference type="EMBL" id="JBHTGP010000003">
    <property type="protein sequence ID" value="MFD0684347.1"/>
    <property type="molecule type" value="Genomic_DNA"/>
</dbReference>
<dbReference type="InterPro" id="IPR017896">
    <property type="entry name" value="4Fe4S_Fe-S-bd"/>
</dbReference>
<keyword evidence="2" id="KW-0285">Flavoprotein</keyword>
<dbReference type="SUPFAM" id="SSF56176">
    <property type="entry name" value="FAD-binding/transporter-associated domain-like"/>
    <property type="match status" value="1"/>
</dbReference>
<evidence type="ECO:0000256" key="6">
    <source>
        <dbReference type="ARBA" id="ARBA00023004"/>
    </source>
</evidence>
<evidence type="ECO:0000259" key="9">
    <source>
        <dbReference type="PROSITE" id="PS51387"/>
    </source>
</evidence>
<dbReference type="PROSITE" id="PS51387">
    <property type="entry name" value="FAD_PCMH"/>
    <property type="match status" value="1"/>
</dbReference>